<dbReference type="GO" id="GO:0016787">
    <property type="term" value="F:hydrolase activity"/>
    <property type="evidence" value="ECO:0007669"/>
    <property type="project" value="UniProtKB-KW"/>
</dbReference>
<dbReference type="SUPFAM" id="SSF53474">
    <property type="entry name" value="alpha/beta-Hydrolases"/>
    <property type="match status" value="1"/>
</dbReference>
<name>A0A0X2NJW7_9CORY</name>
<dbReference type="RefSeq" id="WP_073883831.1">
    <property type="nucleotide sequence ID" value="NZ_FAUH01000006.1"/>
</dbReference>
<reference evidence="3" key="1">
    <citation type="submission" date="2015-11" db="EMBL/GenBank/DDBJ databases">
        <authorList>
            <person name="Dugat-Bony E."/>
        </authorList>
    </citation>
    <scope>NUCLEOTIDE SEQUENCE [LARGE SCALE GENOMIC DNA]</scope>
    <source>
        <strain evidence="3">Mu292</strain>
    </source>
</reference>
<accession>A0A0X2NJW7</accession>
<feature type="domain" description="AB hydrolase-1" evidence="1">
    <location>
        <begin position="35"/>
        <end position="135"/>
    </location>
</feature>
<keyword evidence="3" id="KW-1185">Reference proteome</keyword>
<keyword evidence="2" id="KW-0378">Hydrolase</keyword>
<sequence length="293" mass="32045">MSDATTVPASSILVAMPDGSASRVPVFPGSGATRPLIMIWPGFGVGAHYYRPIAEELSRRGFPVGIGELRGQGSSTAVASLTDRWGYHDLASEDYPRTIRAVKSRLDLAEDHPVILLTHSMGGQIGSLLLARPEARELGLIGLMGVGTGSPFARAFPNPERRRLRIGGLMMGIVGRILGYWPGGPLDVSGYGRQSGVQLKEWARFGRTNSLDRLRGRDLDYMEALQAVRVPVLLTRYSNDDYCTVDSCRALANLMPKAYPLVEELPGTLGHNRWAREPEDISDRLEAFVERIS</sequence>
<gene>
    <name evidence="2" type="ORF">CVAR292_01111</name>
</gene>
<dbReference type="Gene3D" id="3.40.50.1820">
    <property type="entry name" value="alpha/beta hydrolase"/>
    <property type="match status" value="1"/>
</dbReference>
<evidence type="ECO:0000313" key="2">
    <source>
        <dbReference type="EMBL" id="CUU65776.1"/>
    </source>
</evidence>
<evidence type="ECO:0000259" key="1">
    <source>
        <dbReference type="Pfam" id="PF00561"/>
    </source>
</evidence>
<dbReference type="InterPro" id="IPR029058">
    <property type="entry name" value="AB_hydrolase_fold"/>
</dbReference>
<proteinExistence type="predicted"/>
<dbReference type="Proteomes" id="UP000182498">
    <property type="component" value="Unassembled WGS sequence"/>
</dbReference>
<dbReference type="Pfam" id="PF00561">
    <property type="entry name" value="Abhydrolase_1"/>
    <property type="match status" value="1"/>
</dbReference>
<dbReference type="AlphaFoldDB" id="A0A0X2NJW7"/>
<dbReference type="InterPro" id="IPR000073">
    <property type="entry name" value="AB_hydrolase_1"/>
</dbReference>
<evidence type="ECO:0000313" key="3">
    <source>
        <dbReference type="Proteomes" id="UP000182498"/>
    </source>
</evidence>
<dbReference type="PIRSF" id="PIRSF037442">
    <property type="entry name" value="UCP037442_abhydr"/>
    <property type="match status" value="1"/>
</dbReference>
<protein>
    <submittedName>
        <fullName evidence="2">Predicted alpha/beta hydrolase</fullName>
    </submittedName>
</protein>
<dbReference type="EMBL" id="FAUH01000006">
    <property type="protein sequence ID" value="CUU65776.1"/>
    <property type="molecule type" value="Genomic_DNA"/>
</dbReference>
<organism evidence="2 3">
    <name type="scientific">Corynebacterium variabile</name>
    <dbReference type="NCBI Taxonomy" id="1727"/>
    <lineage>
        <taxon>Bacteria</taxon>
        <taxon>Bacillati</taxon>
        <taxon>Actinomycetota</taxon>
        <taxon>Actinomycetes</taxon>
        <taxon>Mycobacteriales</taxon>
        <taxon>Corynebacteriaceae</taxon>
        <taxon>Corynebacterium</taxon>
    </lineage>
</organism>
<dbReference type="OrthoDB" id="4536625at2"/>
<dbReference type="InterPro" id="IPR017208">
    <property type="entry name" value="UCP037442_abhydr"/>
</dbReference>